<dbReference type="Gramene" id="TraesNOR5B03G03010160.1">
    <property type="protein sequence ID" value="TraesNOR5B03G03010160.1.CDS1"/>
    <property type="gene ID" value="TraesNOR5B03G03010160"/>
</dbReference>
<dbReference type="Pfam" id="PF00069">
    <property type="entry name" value="Pkinase"/>
    <property type="match status" value="1"/>
</dbReference>
<keyword evidence="7 9" id="KW-0067">ATP-binding</keyword>
<protein>
    <recommendedName>
        <fullName evidence="2">[RNA-polymerase]-subunit kinase</fullName>
        <ecNumber evidence="2">2.7.11.23</ecNumber>
    </recommendedName>
</protein>
<dbReference type="PROSITE" id="PS00107">
    <property type="entry name" value="PROTEIN_KINASE_ATP"/>
    <property type="match status" value="1"/>
</dbReference>
<dbReference type="InterPro" id="IPR017441">
    <property type="entry name" value="Protein_kinase_ATP_BS"/>
</dbReference>
<dbReference type="Gramene" id="TraesJUL5B03G03003300.1">
    <property type="protein sequence ID" value="TraesJUL5B03G03003300.1.CDS1"/>
    <property type="gene ID" value="TraesJUL5B03G03003300"/>
</dbReference>
<dbReference type="GO" id="GO:0005634">
    <property type="term" value="C:nucleus"/>
    <property type="evidence" value="ECO:0000318"/>
    <property type="project" value="GO_Central"/>
</dbReference>
<name>A0A3B6LV17_WHEAT</name>
<accession>A0A3B6LV17</accession>
<organism evidence="12">
    <name type="scientific">Triticum aestivum</name>
    <name type="common">Wheat</name>
    <dbReference type="NCBI Taxonomy" id="4565"/>
    <lineage>
        <taxon>Eukaryota</taxon>
        <taxon>Viridiplantae</taxon>
        <taxon>Streptophyta</taxon>
        <taxon>Embryophyta</taxon>
        <taxon>Tracheophyta</taxon>
        <taxon>Spermatophyta</taxon>
        <taxon>Magnoliopsida</taxon>
        <taxon>Liliopsida</taxon>
        <taxon>Poales</taxon>
        <taxon>Poaceae</taxon>
        <taxon>BOP clade</taxon>
        <taxon>Pooideae</taxon>
        <taxon>Triticodae</taxon>
        <taxon>Triticeae</taxon>
        <taxon>Triticinae</taxon>
        <taxon>Triticum</taxon>
    </lineage>
</organism>
<evidence type="ECO:0000256" key="10">
    <source>
        <dbReference type="RuleBase" id="RU000304"/>
    </source>
</evidence>
<reference evidence="12" key="2">
    <citation type="submission" date="2018-10" db="UniProtKB">
        <authorList>
            <consortium name="EnsemblPlants"/>
        </authorList>
    </citation>
    <scope>IDENTIFICATION</scope>
</reference>
<dbReference type="Gramene" id="TraesPARA_EIv1.0_1736670.1">
    <property type="protein sequence ID" value="TraesPARA_EIv1.0_1736670.1.CDS1"/>
    <property type="gene ID" value="TraesPARA_EIv1.0_1736670"/>
</dbReference>
<evidence type="ECO:0000259" key="11">
    <source>
        <dbReference type="PROSITE" id="PS50011"/>
    </source>
</evidence>
<dbReference type="Gramene" id="TraesLDM5B03G02985360.1">
    <property type="protein sequence ID" value="TraesLDM5B03G02985360.1.CDS1"/>
    <property type="gene ID" value="TraesLDM5B03G02985360"/>
</dbReference>
<dbReference type="Proteomes" id="UP000019116">
    <property type="component" value="Chromosome 5B"/>
</dbReference>
<keyword evidence="3" id="KW-0597">Phosphoprotein</keyword>
<dbReference type="PANTHER" id="PTHR24056:SF511">
    <property type="entry name" value="PROTEIN KINASE DOMAIN-CONTAINING PROTEIN"/>
    <property type="match status" value="1"/>
</dbReference>
<evidence type="ECO:0000256" key="8">
    <source>
        <dbReference type="ARBA" id="ARBA00049280"/>
    </source>
</evidence>
<keyword evidence="13" id="KW-1185">Reference proteome</keyword>
<dbReference type="Gramene" id="TraesKAR5B01G0412450.1">
    <property type="protein sequence ID" value="cds.TraesKAR5B01G0412450.1"/>
    <property type="gene ID" value="TraesKAR5B01G0412450"/>
</dbReference>
<dbReference type="Gramene" id="TraesARI7B03G04302250.1">
    <property type="protein sequence ID" value="TraesARI7B03G04302250.1.CDS1"/>
    <property type="gene ID" value="TraesARI7B03G04302250"/>
</dbReference>
<dbReference type="Gramene" id="TraesCS5B02G448600.1">
    <property type="protein sequence ID" value="TraesCS5B02G448600.1.cds1"/>
    <property type="gene ID" value="TraesCS5B02G448600"/>
</dbReference>
<keyword evidence="4" id="KW-0808">Transferase</keyword>
<evidence type="ECO:0000256" key="6">
    <source>
        <dbReference type="ARBA" id="ARBA00022777"/>
    </source>
</evidence>
<evidence type="ECO:0000313" key="13">
    <source>
        <dbReference type="Proteomes" id="UP000019116"/>
    </source>
</evidence>
<dbReference type="EnsemblPlants" id="TraesCS5B02G448600.1">
    <property type="protein sequence ID" value="TraesCS5B02G448600.1.cds1"/>
    <property type="gene ID" value="TraesCS5B02G448600"/>
</dbReference>
<dbReference type="STRING" id="4565.A0A3B6LV17"/>
<dbReference type="AlphaFoldDB" id="A0A3B6LV17"/>
<evidence type="ECO:0000256" key="9">
    <source>
        <dbReference type="PROSITE-ProRule" id="PRU10141"/>
    </source>
</evidence>
<dbReference type="OrthoDB" id="616782at2759"/>
<evidence type="ECO:0000256" key="4">
    <source>
        <dbReference type="ARBA" id="ARBA00022679"/>
    </source>
</evidence>
<dbReference type="InterPro" id="IPR011009">
    <property type="entry name" value="Kinase-like_dom_sf"/>
</dbReference>
<keyword evidence="10" id="KW-0723">Serine/threonine-protein kinase</keyword>
<dbReference type="InterPro" id="IPR008271">
    <property type="entry name" value="Ser/Thr_kinase_AS"/>
</dbReference>
<dbReference type="GO" id="GO:0004674">
    <property type="term" value="F:protein serine/threonine kinase activity"/>
    <property type="evidence" value="ECO:0000318"/>
    <property type="project" value="GO_Central"/>
</dbReference>
<dbReference type="PROSITE" id="PS00108">
    <property type="entry name" value="PROTEIN_KINASE_ST"/>
    <property type="match status" value="1"/>
</dbReference>
<dbReference type="Gramene" id="TraesCAD_scaffold_004795_01G000700.1">
    <property type="protein sequence ID" value="TraesCAD_scaffold_004795_01G000700.1"/>
    <property type="gene ID" value="TraesCAD_scaffold_004795_01G000700"/>
</dbReference>
<feature type="domain" description="Protein kinase" evidence="11">
    <location>
        <begin position="35"/>
        <end position="331"/>
    </location>
</feature>
<dbReference type="Gramene" id="TraesLAC5B03G02936720.1">
    <property type="protein sequence ID" value="TraesLAC5B03G02936720.1.CDS1"/>
    <property type="gene ID" value="TraesLAC5B03G02936720"/>
</dbReference>
<keyword evidence="6" id="KW-0418">Kinase</keyword>
<evidence type="ECO:0000256" key="1">
    <source>
        <dbReference type="ARBA" id="ARBA00006485"/>
    </source>
</evidence>
<dbReference type="SMART" id="SM00220">
    <property type="entry name" value="S_TKc"/>
    <property type="match status" value="1"/>
</dbReference>
<keyword evidence="5 9" id="KW-0547">Nucleotide-binding</keyword>
<evidence type="ECO:0000256" key="5">
    <source>
        <dbReference type="ARBA" id="ARBA00022741"/>
    </source>
</evidence>
<dbReference type="GO" id="GO:0008353">
    <property type="term" value="F:RNA polymerase II CTD heptapeptide repeat kinase activity"/>
    <property type="evidence" value="ECO:0007669"/>
    <property type="project" value="UniProtKB-EC"/>
</dbReference>
<dbReference type="Gramene" id="TraesCS5B03G1101800.1">
    <property type="protein sequence ID" value="TraesCS5B03G1101800.1.CDS1"/>
    <property type="gene ID" value="TraesCS5B03G1101800"/>
</dbReference>
<evidence type="ECO:0000256" key="3">
    <source>
        <dbReference type="ARBA" id="ARBA00022553"/>
    </source>
</evidence>
<dbReference type="InterPro" id="IPR050108">
    <property type="entry name" value="CDK"/>
</dbReference>
<dbReference type="Gramene" id="TraesSTA5B03G02973150.1">
    <property type="protein sequence ID" value="TraesSTA5B03G02973150.1.CDS1"/>
    <property type="gene ID" value="TraesSTA5B03G02973150"/>
</dbReference>
<proteinExistence type="inferred from homology"/>
<comment type="similarity">
    <text evidence="1">Belongs to the protein kinase superfamily. CMGC Ser/Thr protein kinase family. CDC2/CDKX subfamily.</text>
</comment>
<evidence type="ECO:0000313" key="12">
    <source>
        <dbReference type="EnsemblPlants" id="TraesCS5B02G448600.1.cds1"/>
    </source>
</evidence>
<dbReference type="GO" id="GO:0005524">
    <property type="term" value="F:ATP binding"/>
    <property type="evidence" value="ECO:0007669"/>
    <property type="project" value="UniProtKB-UniRule"/>
</dbReference>
<sequence>MAVRKRPAAVHARATTTKGCKRRRIRIGSTEDYEFDDTPCLGKGSFGTVVRARHRATGRTVAIKFPCDSEDPADAAAELRREASFLAACAGNPYVVGSHGLVCDPATPRLGLAMEYVAGPTLHGFLRERAPLPEPIVCAYMWRLLTGAEKMHRLGIVHRDLKPSNILVGKGGKILKICDLGLAMSLRTADRTRCSDAGTLPYMAPEVLLGKPDYDAGADTWSLGCVMAEMLTGRPLFKGDVRRDDPVRQLRTIFRVLGSPDDRTWPEFTSLPLAGAVRRSFQFREQQRSTLGDLFPAEMLSEDGYQVLKGLLECNPGKRLTAAAALQLPWFMPEIDVGTNTDGAFIPPATPREENLLRIPLEMWKNSQRLECA</sequence>
<dbReference type="Gramene" id="TraesMAC5B03G02979820.1">
    <property type="protein sequence ID" value="TraesMAC5B03G02979820.1.CDS1"/>
    <property type="gene ID" value="TraesMAC5B03G02979820"/>
</dbReference>
<dbReference type="OMA" id="DGHIMHR"/>
<dbReference type="InterPro" id="IPR000719">
    <property type="entry name" value="Prot_kinase_dom"/>
</dbReference>
<dbReference type="EC" id="2.7.11.23" evidence="2"/>
<dbReference type="SUPFAM" id="SSF56112">
    <property type="entry name" value="Protein kinase-like (PK-like)"/>
    <property type="match status" value="1"/>
</dbReference>
<reference evidence="12" key="1">
    <citation type="submission" date="2018-08" db="EMBL/GenBank/DDBJ databases">
        <authorList>
            <person name="Rossello M."/>
        </authorList>
    </citation>
    <scope>NUCLEOTIDE SEQUENCE [LARGE SCALE GENOMIC DNA]</scope>
    <source>
        <strain evidence="12">cv. Chinese Spring</strain>
    </source>
</reference>
<feature type="binding site" evidence="9">
    <location>
        <position position="64"/>
    </location>
    <ligand>
        <name>ATP</name>
        <dbReference type="ChEBI" id="CHEBI:30616"/>
    </ligand>
</feature>
<dbReference type="Gene3D" id="3.30.200.20">
    <property type="entry name" value="Phosphorylase Kinase, domain 1"/>
    <property type="match status" value="1"/>
</dbReference>
<evidence type="ECO:0000256" key="2">
    <source>
        <dbReference type="ARBA" id="ARBA00012409"/>
    </source>
</evidence>
<dbReference type="SMR" id="A0A3B6LV17"/>
<dbReference type="Gene3D" id="1.10.510.10">
    <property type="entry name" value="Transferase(Phosphotransferase) domain 1"/>
    <property type="match status" value="1"/>
</dbReference>
<comment type="catalytic activity">
    <reaction evidence="8">
        <text>[DNA-directed RNA polymerase] + ATP = phospho-[DNA-directed RNA polymerase] + ADP + H(+)</text>
        <dbReference type="Rhea" id="RHEA:10216"/>
        <dbReference type="Rhea" id="RHEA-COMP:11321"/>
        <dbReference type="Rhea" id="RHEA-COMP:11322"/>
        <dbReference type="ChEBI" id="CHEBI:15378"/>
        <dbReference type="ChEBI" id="CHEBI:30616"/>
        <dbReference type="ChEBI" id="CHEBI:43176"/>
        <dbReference type="ChEBI" id="CHEBI:68546"/>
        <dbReference type="ChEBI" id="CHEBI:456216"/>
        <dbReference type="EC" id="2.7.11.23"/>
    </reaction>
</comment>
<evidence type="ECO:0000256" key="7">
    <source>
        <dbReference type="ARBA" id="ARBA00022840"/>
    </source>
</evidence>
<dbReference type="PANTHER" id="PTHR24056">
    <property type="entry name" value="CELL DIVISION PROTEIN KINASE"/>
    <property type="match status" value="1"/>
</dbReference>
<dbReference type="Gramene" id="TraesCLE_scaffold_069402_01G000200.1">
    <property type="protein sequence ID" value="TraesCLE_scaffold_069402_01G000200.1"/>
    <property type="gene ID" value="TraesCLE_scaffold_069402_01G000200"/>
</dbReference>
<dbReference type="PROSITE" id="PS50011">
    <property type="entry name" value="PROTEIN_KINASE_DOM"/>
    <property type="match status" value="1"/>
</dbReference>